<name>A0ABR4D4I8_9PEZI</name>
<feature type="domain" description="Ima1 N-terminal" evidence="7">
    <location>
        <begin position="12"/>
        <end position="146"/>
    </location>
</feature>
<keyword evidence="4" id="KW-0472">Membrane</keyword>
<sequence length="654" mass="71795">MPRLLRRRRYLACFYCGGKTSTLYDGQTRRFNCPFCEATNYLDENGEITDPPVATEKEATPRRPAVAAAAAERPVARPASTPERPSSNVFCSTCLKNQHLLTSSLAQYLPDPDDPEYEARERGLPRYRKLLERIYPQICPDCEPKVRRRLDQAAYTAKTDLLRRMLDRTAQERKSDTSRRIQKFDTVGRRLWVAANVSQLSWQLIVVADLVTLYAALFDVGRASYTSHLLRVLEWLSPLSRLGSTHRLLDLSILATVLGVWWNPRFSHVARGLSKHIRGLWTWWLLQFVSLVLRVGMRKMDLARFDPVRFGTQMTGHAAFGALCLFLFVVGPRVVQPNAAPLIGKAPPPPPSPPPQPGDSPDSSPDQIKSIADLLNDISNNPTPASPPSPSTSVGGVSPVILRTARKSLPMGHIHRQDMETFNTNLSRMGTLHLEPSSSSSSGAIGSAAAAHDDADAMDWTPTYAHTSGFSAALQSPYRAFNTRGQREGERFNAAPTEPNRGVFWYRVPPAPTTPAQRVFNPPNQPGRLRPSPLSKTASPTGGGASTWTPEQGIRFGGAGEGARGGGPAGWARPQPKPAHLDVTFAPPRIWPETLLPDRVEKDPRTELVSSFSQGFKLEDDWEEGDGQGGNRGGEGGQQGGAGWLGKIVPWFGG</sequence>
<dbReference type="RefSeq" id="XP_070864011.1">
    <property type="nucleotide sequence ID" value="XM_071013089.1"/>
</dbReference>
<protein>
    <recommendedName>
        <fullName evidence="7">Ima1 N-terminal domain-containing protein</fullName>
    </recommendedName>
</protein>
<keyword evidence="3" id="KW-1133">Transmembrane helix</keyword>
<evidence type="ECO:0000256" key="6">
    <source>
        <dbReference type="SAM" id="MobiDB-lite"/>
    </source>
</evidence>
<organism evidence="8 9">
    <name type="scientific">Remersonia thermophila</name>
    <dbReference type="NCBI Taxonomy" id="72144"/>
    <lineage>
        <taxon>Eukaryota</taxon>
        <taxon>Fungi</taxon>
        <taxon>Dikarya</taxon>
        <taxon>Ascomycota</taxon>
        <taxon>Pezizomycotina</taxon>
        <taxon>Sordariomycetes</taxon>
        <taxon>Sordariomycetidae</taxon>
        <taxon>Sordariales</taxon>
        <taxon>Sordariales incertae sedis</taxon>
        <taxon>Remersonia</taxon>
    </lineage>
</organism>
<comment type="subcellular location">
    <subcellularLocation>
        <location evidence="1">Nucleus inner membrane</location>
        <topology evidence="1">Multi-pass membrane protein</topology>
    </subcellularLocation>
</comment>
<gene>
    <name evidence="8" type="ORF">VTJ83DRAFT_6384</name>
</gene>
<accession>A0ABR4D4I8</accession>
<dbReference type="GeneID" id="98127733"/>
<evidence type="ECO:0000256" key="4">
    <source>
        <dbReference type="ARBA" id="ARBA00023136"/>
    </source>
</evidence>
<feature type="region of interest" description="Disordered" evidence="6">
    <location>
        <begin position="46"/>
        <end position="87"/>
    </location>
</feature>
<evidence type="ECO:0000256" key="1">
    <source>
        <dbReference type="ARBA" id="ARBA00004473"/>
    </source>
</evidence>
<evidence type="ECO:0000256" key="3">
    <source>
        <dbReference type="ARBA" id="ARBA00022989"/>
    </source>
</evidence>
<comment type="caution">
    <text evidence="8">The sequence shown here is derived from an EMBL/GenBank/DDBJ whole genome shotgun (WGS) entry which is preliminary data.</text>
</comment>
<feature type="compositionally biased region" description="Pro residues" evidence="6">
    <location>
        <begin position="346"/>
        <end position="358"/>
    </location>
</feature>
<reference evidence="8 9" key="1">
    <citation type="journal article" date="2024" name="Commun. Biol.">
        <title>Comparative genomic analysis of thermophilic fungi reveals convergent evolutionary adaptations and gene losses.</title>
        <authorList>
            <person name="Steindorff A.S."/>
            <person name="Aguilar-Pontes M.V."/>
            <person name="Robinson A.J."/>
            <person name="Andreopoulos B."/>
            <person name="LaButti K."/>
            <person name="Kuo A."/>
            <person name="Mondo S."/>
            <person name="Riley R."/>
            <person name="Otillar R."/>
            <person name="Haridas S."/>
            <person name="Lipzen A."/>
            <person name="Grimwood J."/>
            <person name="Schmutz J."/>
            <person name="Clum A."/>
            <person name="Reid I.D."/>
            <person name="Moisan M.C."/>
            <person name="Butler G."/>
            <person name="Nguyen T.T.M."/>
            <person name="Dewar K."/>
            <person name="Conant G."/>
            <person name="Drula E."/>
            <person name="Henrissat B."/>
            <person name="Hansel C."/>
            <person name="Singer S."/>
            <person name="Hutchinson M.I."/>
            <person name="de Vries R.P."/>
            <person name="Natvig D.O."/>
            <person name="Powell A.J."/>
            <person name="Tsang A."/>
            <person name="Grigoriev I.V."/>
        </authorList>
    </citation>
    <scope>NUCLEOTIDE SEQUENCE [LARGE SCALE GENOMIC DNA]</scope>
    <source>
        <strain evidence="8 9">ATCC 22073</strain>
    </source>
</reference>
<dbReference type="PANTHER" id="PTHR28538:SF1">
    <property type="entry name" value="INTEGRAL INNER NUCLEAR MEMBRANE PROTEIN IMA1"/>
    <property type="match status" value="1"/>
</dbReference>
<keyword evidence="5" id="KW-0539">Nucleus</keyword>
<evidence type="ECO:0000313" key="9">
    <source>
        <dbReference type="Proteomes" id="UP001600064"/>
    </source>
</evidence>
<feature type="compositionally biased region" description="Gly residues" evidence="6">
    <location>
        <begin position="627"/>
        <end position="644"/>
    </location>
</feature>
<dbReference type="PANTHER" id="PTHR28538">
    <property type="entry name" value="INTEGRAL INNER NUCLEAR MEMBRANE PROTEIN IMA1"/>
    <property type="match status" value="1"/>
</dbReference>
<dbReference type="InterPro" id="IPR042321">
    <property type="entry name" value="Ima1"/>
</dbReference>
<dbReference type="Proteomes" id="UP001600064">
    <property type="component" value="Unassembled WGS sequence"/>
</dbReference>
<keyword evidence="9" id="KW-1185">Reference proteome</keyword>
<feature type="region of interest" description="Disordered" evidence="6">
    <location>
        <begin position="514"/>
        <end position="583"/>
    </location>
</feature>
<feature type="compositionally biased region" description="Low complexity" evidence="6">
    <location>
        <begin position="62"/>
        <end position="79"/>
    </location>
</feature>
<evidence type="ECO:0000256" key="2">
    <source>
        <dbReference type="ARBA" id="ARBA00022692"/>
    </source>
</evidence>
<evidence type="ECO:0000256" key="5">
    <source>
        <dbReference type="ARBA" id="ARBA00023242"/>
    </source>
</evidence>
<dbReference type="Pfam" id="PF09779">
    <property type="entry name" value="Ima1_N"/>
    <property type="match status" value="1"/>
</dbReference>
<keyword evidence="2" id="KW-0812">Transmembrane</keyword>
<proteinExistence type="predicted"/>
<feature type="region of interest" description="Disordered" evidence="6">
    <location>
        <begin position="611"/>
        <end position="647"/>
    </location>
</feature>
<feature type="region of interest" description="Disordered" evidence="6">
    <location>
        <begin position="341"/>
        <end position="397"/>
    </location>
</feature>
<evidence type="ECO:0000313" key="8">
    <source>
        <dbReference type="EMBL" id="KAL2265284.1"/>
    </source>
</evidence>
<feature type="compositionally biased region" description="Polar residues" evidence="6">
    <location>
        <begin position="534"/>
        <end position="550"/>
    </location>
</feature>
<feature type="compositionally biased region" description="Gly residues" evidence="6">
    <location>
        <begin position="555"/>
        <end position="569"/>
    </location>
</feature>
<dbReference type="InterPro" id="IPR018617">
    <property type="entry name" value="Ima1_N"/>
</dbReference>
<dbReference type="EMBL" id="JAZGUE010000006">
    <property type="protein sequence ID" value="KAL2265284.1"/>
    <property type="molecule type" value="Genomic_DNA"/>
</dbReference>
<evidence type="ECO:0000259" key="7">
    <source>
        <dbReference type="Pfam" id="PF09779"/>
    </source>
</evidence>